<dbReference type="Proteomes" id="UP000268652">
    <property type="component" value="Unassembled WGS sequence"/>
</dbReference>
<dbReference type="OrthoDB" id="4327960at2"/>
<protein>
    <submittedName>
        <fullName evidence="2">DUF397 domain-containing protein</fullName>
    </submittedName>
</protein>
<accession>A0A3A9WCK1</accession>
<evidence type="ECO:0000259" key="1">
    <source>
        <dbReference type="Pfam" id="PF04149"/>
    </source>
</evidence>
<dbReference type="InterPro" id="IPR007278">
    <property type="entry name" value="DUF397"/>
</dbReference>
<dbReference type="Pfam" id="PF04149">
    <property type="entry name" value="DUF397"/>
    <property type="match status" value="1"/>
</dbReference>
<evidence type="ECO:0000313" key="3">
    <source>
        <dbReference type="EMBL" id="RKN15133.1"/>
    </source>
</evidence>
<dbReference type="AlphaFoldDB" id="A0A3A9WCK1"/>
<evidence type="ECO:0000313" key="4">
    <source>
        <dbReference type="Proteomes" id="UP000268652"/>
    </source>
</evidence>
<evidence type="ECO:0000313" key="5">
    <source>
        <dbReference type="Proteomes" id="UP000275024"/>
    </source>
</evidence>
<proteinExistence type="predicted"/>
<feature type="domain" description="DUF397" evidence="1">
    <location>
        <begin position="9"/>
        <end position="65"/>
    </location>
</feature>
<reference evidence="4 5" key="1">
    <citation type="submission" date="2018-09" db="EMBL/GenBank/DDBJ databases">
        <title>Streptomyces sp. nov. DS1-2, an endophytic actinomycete isolated from roots of Dendrobium scabrilingue.</title>
        <authorList>
            <person name="Kuncharoen N."/>
            <person name="Kudo T."/>
            <person name="Ohkuma M."/>
            <person name="Yuki M."/>
            <person name="Tanasupawat S."/>
        </authorList>
    </citation>
    <scope>NUCLEOTIDE SEQUENCE [LARGE SCALE GENOMIC DNA]</scope>
    <source>
        <strain evidence="2 5">AZ1-7</strain>
        <strain evidence="3 4">DS1-2</strain>
    </source>
</reference>
<dbReference type="EMBL" id="RBDX01000017">
    <property type="protein sequence ID" value="RKN07084.1"/>
    <property type="molecule type" value="Genomic_DNA"/>
</dbReference>
<keyword evidence="4" id="KW-1185">Reference proteome</keyword>
<sequence>MASELADAADWYKSSYSTGSGNNCVETADLTHTDHRAVAVRDSKRANGPALLVSPTSWAYFIDGLPGR</sequence>
<name>A0A3A9WCK1_9ACTN</name>
<comment type="caution">
    <text evidence="2">The sequence shown here is derived from an EMBL/GenBank/DDBJ whole genome shotgun (WGS) entry which is preliminary data.</text>
</comment>
<evidence type="ECO:0000313" key="2">
    <source>
        <dbReference type="EMBL" id="RKN07084.1"/>
    </source>
</evidence>
<gene>
    <name evidence="3" type="ORF">D7318_28195</name>
    <name evidence="2" type="ORF">D7319_20325</name>
</gene>
<dbReference type="Proteomes" id="UP000275024">
    <property type="component" value="Unassembled WGS sequence"/>
</dbReference>
<organism evidence="2 5">
    <name type="scientific">Streptomyces radicis</name>
    <dbReference type="NCBI Taxonomy" id="1750517"/>
    <lineage>
        <taxon>Bacteria</taxon>
        <taxon>Bacillati</taxon>
        <taxon>Actinomycetota</taxon>
        <taxon>Actinomycetes</taxon>
        <taxon>Kitasatosporales</taxon>
        <taxon>Streptomycetaceae</taxon>
        <taxon>Streptomyces</taxon>
    </lineage>
</organism>
<dbReference type="EMBL" id="RBDY01000035">
    <property type="protein sequence ID" value="RKN15133.1"/>
    <property type="molecule type" value="Genomic_DNA"/>
</dbReference>